<evidence type="ECO:0000256" key="3">
    <source>
        <dbReference type="ARBA" id="ARBA00022801"/>
    </source>
</evidence>
<proteinExistence type="inferred from homology"/>
<dbReference type="GO" id="GO:0005615">
    <property type="term" value="C:extracellular space"/>
    <property type="evidence" value="ECO:0007669"/>
    <property type="project" value="TreeGrafter"/>
</dbReference>
<dbReference type="Pfam" id="PF00135">
    <property type="entry name" value="COesterase"/>
    <property type="match status" value="1"/>
</dbReference>
<dbReference type="GO" id="GO:0006581">
    <property type="term" value="P:acetylcholine catabolic process"/>
    <property type="evidence" value="ECO:0007669"/>
    <property type="project" value="TreeGrafter"/>
</dbReference>
<dbReference type="InterPro" id="IPR050654">
    <property type="entry name" value="AChE-related_enzymes"/>
</dbReference>
<name>A0A7R9QKC5_9ACAR</name>
<keyword evidence="4" id="KW-0325">Glycoprotein</keyword>
<evidence type="ECO:0000313" key="6">
    <source>
        <dbReference type="EMBL" id="CAD7647438.1"/>
    </source>
</evidence>
<organism evidence="6">
    <name type="scientific">Medioppia subpectinata</name>
    <dbReference type="NCBI Taxonomy" id="1979941"/>
    <lineage>
        <taxon>Eukaryota</taxon>
        <taxon>Metazoa</taxon>
        <taxon>Ecdysozoa</taxon>
        <taxon>Arthropoda</taxon>
        <taxon>Chelicerata</taxon>
        <taxon>Arachnida</taxon>
        <taxon>Acari</taxon>
        <taxon>Acariformes</taxon>
        <taxon>Sarcoptiformes</taxon>
        <taxon>Oribatida</taxon>
        <taxon>Brachypylina</taxon>
        <taxon>Oppioidea</taxon>
        <taxon>Oppiidae</taxon>
        <taxon>Medioppia</taxon>
    </lineage>
</organism>
<keyword evidence="7" id="KW-1185">Reference proteome</keyword>
<dbReference type="PANTHER" id="PTHR43918:SF4">
    <property type="entry name" value="CARBOXYLIC ESTER HYDROLASE"/>
    <property type="match status" value="1"/>
</dbReference>
<reference evidence="6" key="1">
    <citation type="submission" date="2020-11" db="EMBL/GenBank/DDBJ databases">
        <authorList>
            <person name="Tran Van P."/>
        </authorList>
    </citation>
    <scope>NUCLEOTIDE SEQUENCE</scope>
</reference>
<dbReference type="GO" id="GO:0003990">
    <property type="term" value="F:acetylcholinesterase activity"/>
    <property type="evidence" value="ECO:0007669"/>
    <property type="project" value="TreeGrafter"/>
</dbReference>
<feature type="domain" description="Carboxylesterase type B" evidence="5">
    <location>
        <begin position="3"/>
        <end position="168"/>
    </location>
</feature>
<dbReference type="InterPro" id="IPR002018">
    <property type="entry name" value="CarbesteraseB"/>
</dbReference>
<evidence type="ECO:0000256" key="2">
    <source>
        <dbReference type="ARBA" id="ARBA00022487"/>
    </source>
</evidence>
<dbReference type="Gene3D" id="3.40.50.1820">
    <property type="entry name" value="alpha/beta hydrolase"/>
    <property type="match status" value="1"/>
</dbReference>
<dbReference type="EMBL" id="OC894444">
    <property type="protein sequence ID" value="CAD7647438.1"/>
    <property type="molecule type" value="Genomic_DNA"/>
</dbReference>
<protein>
    <recommendedName>
        <fullName evidence="5">Carboxylesterase type B domain-containing protein</fullName>
    </recommendedName>
</protein>
<comment type="similarity">
    <text evidence="1">Belongs to the type-B carboxylesterase/lipase family.</text>
</comment>
<dbReference type="AlphaFoldDB" id="A0A7R9QKC5"/>
<dbReference type="PANTHER" id="PTHR43918">
    <property type="entry name" value="ACETYLCHOLINESTERASE"/>
    <property type="match status" value="1"/>
</dbReference>
<evidence type="ECO:0000259" key="5">
    <source>
        <dbReference type="Pfam" id="PF00135"/>
    </source>
</evidence>
<evidence type="ECO:0000256" key="4">
    <source>
        <dbReference type="ARBA" id="ARBA00023180"/>
    </source>
</evidence>
<keyword evidence="3" id="KW-0378">Hydrolase</keyword>
<accession>A0A7R9QKC5</accession>
<dbReference type="EMBL" id="CAJPIZ010039869">
    <property type="protein sequence ID" value="CAG2121497.1"/>
    <property type="molecule type" value="Genomic_DNA"/>
</dbReference>
<dbReference type="GO" id="GO:0005886">
    <property type="term" value="C:plasma membrane"/>
    <property type="evidence" value="ECO:0007669"/>
    <property type="project" value="TreeGrafter"/>
</dbReference>
<gene>
    <name evidence="6" type="ORF">OSB1V03_LOCUS21443</name>
</gene>
<evidence type="ECO:0000313" key="7">
    <source>
        <dbReference type="Proteomes" id="UP000759131"/>
    </source>
</evidence>
<dbReference type="SUPFAM" id="SSF53474">
    <property type="entry name" value="alpha/beta-Hydrolases"/>
    <property type="match status" value="1"/>
</dbReference>
<dbReference type="InterPro" id="IPR029058">
    <property type="entry name" value="AB_hydrolase_fold"/>
</dbReference>
<dbReference type="GO" id="GO:0019695">
    <property type="term" value="P:choline metabolic process"/>
    <property type="evidence" value="ECO:0007669"/>
    <property type="project" value="TreeGrafter"/>
</dbReference>
<sequence length="209" mass="23579">MKPVMVYIHGGGLTMGSSYAFNGKMLATYDVVVVSVNYRLGPLGWLFGDGDDAPGNMGLYDQLLALKWIRNNIHAFRGDYRRITLFGEGAGGWSVSAHILSPLARGYFHRAILSSGAYFDDKNLGFLNKSAALKQSQELGKQFKCVKGFFSNWIDCLKAINPIDISTYPQFFSYPVFGTEYLPYNAQYAIRKGRYNYGMSARERERERE</sequence>
<evidence type="ECO:0000256" key="1">
    <source>
        <dbReference type="ARBA" id="ARBA00005964"/>
    </source>
</evidence>
<dbReference type="OrthoDB" id="6846267at2759"/>
<feature type="non-terminal residue" evidence="6">
    <location>
        <position position="209"/>
    </location>
</feature>
<dbReference type="Proteomes" id="UP000759131">
    <property type="component" value="Unassembled WGS sequence"/>
</dbReference>
<keyword evidence="2" id="KW-0719">Serine esterase</keyword>